<dbReference type="Proteomes" id="UP000547510">
    <property type="component" value="Unassembled WGS sequence"/>
</dbReference>
<proteinExistence type="predicted"/>
<dbReference type="Pfam" id="PF19886">
    <property type="entry name" value="DUF6359"/>
    <property type="match status" value="1"/>
</dbReference>
<dbReference type="InterPro" id="IPR045939">
    <property type="entry name" value="YhcR_N"/>
</dbReference>
<gene>
    <name evidence="6" type="ORF">FHS29_006976</name>
</gene>
<accession>A0A841CU27</accession>
<evidence type="ECO:0000259" key="5">
    <source>
        <dbReference type="Pfam" id="PF19886"/>
    </source>
</evidence>
<sequence>MTGLLAAGATVVATLLVPTTAAGAAPITVAQAIGQQNGSSATVRGYVVGQPTAATTVVRSNFPSDYALALADTPDQTNSSQMIYVQITSSFRSAWGLRTNPGLLGARIDVTGPLTAYFSHPGLTSPTAFASAGTAPTTTSTTATLPPTSTTGAPGGDYDPTYYRDAIGKSGSSLKTVLHQIIRTNTKLSYDQVWNALKVTDEDPGNAANVVLLYSGRSQSKSTNGGNADDWNREHVWAKSHGDFGTATGPGTDLHHLRPEDVSVNANRGNKDFDLGGSVAAEAPGNYTDGDSWEPRNAVKGDVARMLFYMAVRYEGGDGFANLELNNNVGNGTAPYMGRQSVLLQWHAQDPPDAFEKRRNQVIYDAYQHNRNPFIDHPEWAPSIWN</sequence>
<feature type="region of interest" description="Disordered" evidence="3">
    <location>
        <begin position="130"/>
        <end position="157"/>
    </location>
</feature>
<name>A0A841CU27_9PSEU</name>
<keyword evidence="2" id="KW-0378">Hydrolase</keyword>
<dbReference type="AlphaFoldDB" id="A0A841CU27"/>
<evidence type="ECO:0000313" key="7">
    <source>
        <dbReference type="Proteomes" id="UP000547510"/>
    </source>
</evidence>
<dbReference type="PANTHER" id="PTHR33607">
    <property type="entry name" value="ENDONUCLEASE-1"/>
    <property type="match status" value="1"/>
</dbReference>
<keyword evidence="4" id="KW-0732">Signal</keyword>
<dbReference type="EMBL" id="JACHJN010000015">
    <property type="protein sequence ID" value="MBB5960353.1"/>
    <property type="molecule type" value="Genomic_DNA"/>
</dbReference>
<comment type="caution">
    <text evidence="6">The sequence shown here is derived from an EMBL/GenBank/DDBJ whole genome shotgun (WGS) entry which is preliminary data.</text>
</comment>
<evidence type="ECO:0000256" key="4">
    <source>
        <dbReference type="SAM" id="SignalP"/>
    </source>
</evidence>
<feature type="signal peptide" evidence="4">
    <location>
        <begin position="1"/>
        <end position="24"/>
    </location>
</feature>
<feature type="chain" id="PRO_5032783231" evidence="4">
    <location>
        <begin position="25"/>
        <end position="386"/>
    </location>
</feature>
<organism evidence="6 7">
    <name type="scientific">Saccharothrix tamanrassetensis</name>
    <dbReference type="NCBI Taxonomy" id="1051531"/>
    <lineage>
        <taxon>Bacteria</taxon>
        <taxon>Bacillati</taxon>
        <taxon>Actinomycetota</taxon>
        <taxon>Actinomycetes</taxon>
        <taxon>Pseudonocardiales</taxon>
        <taxon>Pseudonocardiaceae</taxon>
        <taxon>Saccharothrix</taxon>
    </lineage>
</organism>
<dbReference type="PANTHER" id="PTHR33607:SF2">
    <property type="entry name" value="ENDONUCLEASE-1"/>
    <property type="match status" value="1"/>
</dbReference>
<feature type="compositionally biased region" description="Low complexity" evidence="3">
    <location>
        <begin position="130"/>
        <end position="152"/>
    </location>
</feature>
<evidence type="ECO:0000256" key="2">
    <source>
        <dbReference type="ARBA" id="ARBA00022801"/>
    </source>
</evidence>
<feature type="domain" description="Endonuclease YhcR N-terminal" evidence="5">
    <location>
        <begin position="27"/>
        <end position="129"/>
    </location>
</feature>
<dbReference type="InterPro" id="IPR044925">
    <property type="entry name" value="His-Me_finger_sf"/>
</dbReference>
<protein>
    <submittedName>
        <fullName evidence="6">Endonuclease I</fullName>
    </submittedName>
</protein>
<evidence type="ECO:0000313" key="6">
    <source>
        <dbReference type="EMBL" id="MBB5960353.1"/>
    </source>
</evidence>
<keyword evidence="7" id="KW-1185">Reference proteome</keyword>
<dbReference type="Pfam" id="PF04231">
    <property type="entry name" value="Endonuclease_1"/>
    <property type="match status" value="1"/>
</dbReference>
<keyword evidence="6" id="KW-0255">Endonuclease</keyword>
<evidence type="ECO:0000256" key="1">
    <source>
        <dbReference type="ARBA" id="ARBA00022722"/>
    </source>
</evidence>
<keyword evidence="1" id="KW-0540">Nuclease</keyword>
<dbReference type="GO" id="GO:0016787">
    <property type="term" value="F:hydrolase activity"/>
    <property type="evidence" value="ECO:0007669"/>
    <property type="project" value="UniProtKB-KW"/>
</dbReference>
<evidence type="ECO:0000256" key="3">
    <source>
        <dbReference type="SAM" id="MobiDB-lite"/>
    </source>
</evidence>
<reference evidence="6 7" key="1">
    <citation type="submission" date="2020-08" db="EMBL/GenBank/DDBJ databases">
        <title>Genomic Encyclopedia of Type Strains, Phase III (KMG-III): the genomes of soil and plant-associated and newly described type strains.</title>
        <authorList>
            <person name="Whitman W."/>
        </authorList>
    </citation>
    <scope>NUCLEOTIDE SEQUENCE [LARGE SCALE GENOMIC DNA]</scope>
    <source>
        <strain evidence="6 7">CECT 8640</strain>
    </source>
</reference>
<dbReference type="InterPro" id="IPR007346">
    <property type="entry name" value="Endonuclease-I"/>
</dbReference>
<dbReference type="SUPFAM" id="SSF54060">
    <property type="entry name" value="His-Me finger endonucleases"/>
    <property type="match status" value="1"/>
</dbReference>
<dbReference type="GO" id="GO:0004519">
    <property type="term" value="F:endonuclease activity"/>
    <property type="evidence" value="ECO:0007669"/>
    <property type="project" value="UniProtKB-KW"/>
</dbReference>